<organism evidence="1 2">
    <name type="scientific">Acinetobacter proteolyticus</name>
    <dbReference type="NCBI Taxonomy" id="1776741"/>
    <lineage>
        <taxon>Bacteria</taxon>
        <taxon>Pseudomonadati</taxon>
        <taxon>Pseudomonadota</taxon>
        <taxon>Gammaproteobacteria</taxon>
        <taxon>Moraxellales</taxon>
        <taxon>Moraxellaceae</taxon>
        <taxon>Acinetobacter</taxon>
    </lineage>
</organism>
<evidence type="ECO:0000313" key="1">
    <source>
        <dbReference type="EMBL" id="VXA54557.1"/>
    </source>
</evidence>
<gene>
    <name evidence="1" type="ORF">ACI8B_180035</name>
</gene>
<evidence type="ECO:0000313" key="2">
    <source>
        <dbReference type="Proteomes" id="UP000430404"/>
    </source>
</evidence>
<dbReference type="Proteomes" id="UP000430404">
    <property type="component" value="Unassembled WGS sequence"/>
</dbReference>
<name>A0A653K274_9GAMM</name>
<proteinExistence type="predicted"/>
<dbReference type="AlphaFoldDB" id="A0A653K274"/>
<accession>A0A653K274</accession>
<dbReference type="EMBL" id="CABWKZ010000010">
    <property type="protein sequence ID" value="VXA54557.1"/>
    <property type="molecule type" value="Genomic_DNA"/>
</dbReference>
<reference evidence="1 2" key="1">
    <citation type="submission" date="2019-10" db="EMBL/GenBank/DDBJ databases">
        <authorList>
            <person name="Karimi E."/>
        </authorList>
    </citation>
    <scope>NUCLEOTIDE SEQUENCE [LARGE SCALE GENOMIC DNA]</scope>
    <source>
        <strain evidence="1">Acinetobacter sp. 8BE</strain>
    </source>
</reference>
<sequence>MISYIYDILDRNYYKNVTSKIVFFFYNRTILQISIDTKL</sequence>
<protein>
    <submittedName>
        <fullName evidence="1">Uncharacterized protein</fullName>
    </submittedName>
</protein>